<dbReference type="EMBL" id="OR575930">
    <property type="protein sequence ID" value="WOZ57495.1"/>
    <property type="molecule type" value="Genomic_DNA"/>
</dbReference>
<evidence type="ECO:0000313" key="3">
    <source>
        <dbReference type="Proteomes" id="UP001305174"/>
    </source>
</evidence>
<reference evidence="3" key="1">
    <citation type="submission" date="2024-05" db="EMBL/GenBank/DDBJ databases">
        <authorList>
            <person name="Tikunov A.Y."/>
            <person name="Morozova V.V."/>
            <person name="Kozlova Y.N."/>
            <person name="Tikunova N.V."/>
            <person name="Babkin I.V."/>
        </authorList>
    </citation>
    <scope>NUCLEOTIDE SEQUENCE [LARGE SCALE GENOMIC DNA]</scope>
</reference>
<accession>A0AAX4G731</accession>
<sequence>MAEFIRVDMNNVWASAGDSVPPSLAKISEGWLVEAVPRQWWNWMQNRIDTNMAYLFQKGLPEWDAGTEYFAGKTYIQYRGNVYKALLSSTAVEPTAVGQTSWQLAFADSTAFLEAVKSLPVQSMTIPAFGGNGAATLLSFGGVGQQVLASTTASQARGFIDAQQANSNLLALSGTVAATNTLPYYTSASAMGTTPLASFGRSLVGAANAAGVKALLVLGNAADYTVQTDPLDATVDRVMTTGAFGLGGYAIVVADPDLVARPTGFYDVDPSITWARRPIPGWTRIVHITHGNISGFATQYATGNFAGAPGTERYFVRTLVAGTWSNWAEHWTTRNLTLTTSIADGTIGRVSKIGDLGYGGPSLLDASVNTPRFSGAYAFNGAATAPVSAFHMTSQDWGGDNTGWQAQFGQEIGNNRAFFRSVLKSGGGTSWTELYHTGNVQQLTDTITNGVVSQVNAQLVLKQDIATVNVTEGPTDNVNPDGLTIPWALVSHPNTPDSSRYWFINTMFYLNKATGGKAQTAIEYNPTGPARSYMRSCISNTWTVWVRTDSNAVAPTATRLATARTINGVGFDGTGNISVPSQFAIGENLTGPGFVSMRAPGNAGGVDYDVRMQVEQVATGGVPGTGVLAIVARDVKLYGSISTGNWFSSIGPSGWVNSTYGGGIYQTDAPWVRVYGGKSFHCDASIQALGGFLGSGAQLTNIQHGNITSVPQSQTANGWTMLPGGTILQWMKVTSSASATDFKFFPRSFPTACTSVSCCIDSAAMGDAASYGLNMRVVDNTKFITVHGGNYVGNGVAYVIATGY</sequence>
<dbReference type="Proteomes" id="UP001305174">
    <property type="component" value="Segment"/>
</dbReference>
<feature type="domain" description="Putative tail fiber protein gp53-like C-terminal" evidence="1">
    <location>
        <begin position="722"/>
        <end position="804"/>
    </location>
</feature>
<dbReference type="InterPro" id="IPR054075">
    <property type="entry name" value="Gp53-like_C"/>
</dbReference>
<organism evidence="2 3">
    <name type="scientific">Pseudomonas phage vB_PseuGesM_254</name>
    <dbReference type="NCBI Taxonomy" id="3092638"/>
    <lineage>
        <taxon>Viruses</taxon>
        <taxon>Duplodnaviria</taxon>
        <taxon>Heunggongvirae</taxon>
        <taxon>Uroviricota</taxon>
        <taxon>Caudoviricetes</taxon>
        <taxon>Vandenendeviridae</taxon>
        <taxon>Chemalvirus</taxon>
        <taxon>Chemalvirus PseuGes254</taxon>
    </lineage>
</organism>
<evidence type="ECO:0000259" key="1">
    <source>
        <dbReference type="Pfam" id="PF21882"/>
    </source>
</evidence>
<keyword evidence="3" id="KW-1185">Reference proteome</keyword>
<protein>
    <submittedName>
        <fullName evidence="2">Tail fiber protein</fullName>
    </submittedName>
</protein>
<name>A0AAX4G731_9CAUD</name>
<dbReference type="Pfam" id="PF21882">
    <property type="entry name" value="Gp53-like_C"/>
    <property type="match status" value="1"/>
</dbReference>
<dbReference type="Gene3D" id="2.60.40.3940">
    <property type="match status" value="1"/>
</dbReference>
<proteinExistence type="predicted"/>
<dbReference type="CDD" id="cd19958">
    <property type="entry name" value="pyocin_knob"/>
    <property type="match status" value="1"/>
</dbReference>
<evidence type="ECO:0000313" key="2">
    <source>
        <dbReference type="EMBL" id="WOZ57495.1"/>
    </source>
</evidence>